<dbReference type="InterPro" id="IPR019673">
    <property type="entry name" value="Spore_germination_GerPC"/>
</dbReference>
<accession>A0A6L3V980</accession>
<dbReference type="AlphaFoldDB" id="A0A6L3V980"/>
<evidence type="ECO:0000313" key="3">
    <source>
        <dbReference type="Proteomes" id="UP000481030"/>
    </source>
</evidence>
<comment type="caution">
    <text evidence="2">The sequence shown here is derived from an EMBL/GenBank/DDBJ whole genome shotgun (WGS) entry which is preliminary data.</text>
</comment>
<evidence type="ECO:0000256" key="1">
    <source>
        <dbReference type="SAM" id="MobiDB-lite"/>
    </source>
</evidence>
<gene>
    <name evidence="2" type="ORF">F7731_05960</name>
</gene>
<sequence length="209" mass="24627">MNQELYSYLQKMHLFIEAQEKRISYLEKKVKELEKLTGELKTRPPIRVDRIEYKFDQLKVETLDGTLNIGLNPSELQEIEDFAINNKGINTPNQPKVHFQRTMELEEEMYKYLETDLQGVIEETAQALNTTVDESYTTFIKEDIKKQLPIRIEYYLKQQAAAPKREQSPENEESDLNQPIVEQLKKEIRNGVQTFLKNLPENMKGMKNE</sequence>
<protein>
    <submittedName>
        <fullName evidence="2">Spore gernimation protein</fullName>
    </submittedName>
</protein>
<evidence type="ECO:0000313" key="2">
    <source>
        <dbReference type="EMBL" id="KAB2337169.1"/>
    </source>
</evidence>
<dbReference type="Proteomes" id="UP000481030">
    <property type="component" value="Unassembled WGS sequence"/>
</dbReference>
<dbReference type="RefSeq" id="WP_151533855.1">
    <property type="nucleotide sequence ID" value="NZ_WBOS01000002.1"/>
</dbReference>
<dbReference type="OrthoDB" id="2991331at2"/>
<proteinExistence type="predicted"/>
<keyword evidence="3" id="KW-1185">Reference proteome</keyword>
<name>A0A6L3V980_9BACI</name>
<dbReference type="EMBL" id="WBOS01000002">
    <property type="protein sequence ID" value="KAB2337169.1"/>
    <property type="molecule type" value="Genomic_DNA"/>
</dbReference>
<reference evidence="2 3" key="1">
    <citation type="journal article" date="2016" name="Antonie Van Leeuwenhoek">
        <title>Bacillus depressus sp. nov., isolated from soil of a sunflower field.</title>
        <authorList>
            <person name="Wei X."/>
            <person name="Xin D."/>
            <person name="Xin Y."/>
            <person name="Zhang H."/>
            <person name="Wang T."/>
            <person name="Zhang J."/>
        </authorList>
    </citation>
    <scope>NUCLEOTIDE SEQUENCE [LARGE SCALE GENOMIC DNA]</scope>
    <source>
        <strain evidence="2 3">BZ1</strain>
    </source>
</reference>
<organism evidence="2 3">
    <name type="scientific">Cytobacillus depressus</name>
    <dbReference type="NCBI Taxonomy" id="1602942"/>
    <lineage>
        <taxon>Bacteria</taxon>
        <taxon>Bacillati</taxon>
        <taxon>Bacillota</taxon>
        <taxon>Bacilli</taxon>
        <taxon>Bacillales</taxon>
        <taxon>Bacillaceae</taxon>
        <taxon>Cytobacillus</taxon>
    </lineage>
</organism>
<feature type="region of interest" description="Disordered" evidence="1">
    <location>
        <begin position="161"/>
        <end position="182"/>
    </location>
</feature>
<dbReference type="Pfam" id="PF10737">
    <property type="entry name" value="GerPC"/>
    <property type="match status" value="1"/>
</dbReference>